<organism evidence="4 5">
    <name type="scientific">Streptomyces sedi</name>
    <dbReference type="NCBI Taxonomy" id="555059"/>
    <lineage>
        <taxon>Bacteria</taxon>
        <taxon>Bacillati</taxon>
        <taxon>Actinomycetota</taxon>
        <taxon>Actinomycetes</taxon>
        <taxon>Kitasatosporales</taxon>
        <taxon>Streptomycetaceae</taxon>
        <taxon>Streptomyces</taxon>
    </lineage>
</organism>
<reference evidence="4 5" key="1">
    <citation type="submission" date="2019-06" db="EMBL/GenBank/DDBJ databases">
        <title>Draft genome of Streptomyces sedi sp. JCM16909.</title>
        <authorList>
            <person name="Klykleung N."/>
            <person name="Tanasupawat S."/>
            <person name="Kudo T."/>
            <person name="Yuki M."/>
            <person name="Ohkuma M."/>
        </authorList>
    </citation>
    <scope>NUCLEOTIDE SEQUENCE [LARGE SCALE GENOMIC DNA]</scope>
    <source>
        <strain evidence="4 5">JCM 16909</strain>
    </source>
</reference>
<comment type="catalytic activity">
    <reaction evidence="2">
        <text>oxidized coenzyme F420-(gamma-L-Glu)(n) + a quinol + H(+) = reduced coenzyme F420-(gamma-L-Glu)(n) + a quinone</text>
        <dbReference type="Rhea" id="RHEA:39663"/>
        <dbReference type="Rhea" id="RHEA-COMP:12939"/>
        <dbReference type="Rhea" id="RHEA-COMP:14378"/>
        <dbReference type="ChEBI" id="CHEBI:15378"/>
        <dbReference type="ChEBI" id="CHEBI:24646"/>
        <dbReference type="ChEBI" id="CHEBI:132124"/>
        <dbReference type="ChEBI" id="CHEBI:133980"/>
        <dbReference type="ChEBI" id="CHEBI:139511"/>
    </reaction>
</comment>
<proteinExistence type="inferred from homology"/>
<evidence type="ECO:0000256" key="2">
    <source>
        <dbReference type="ARBA" id="ARBA00049106"/>
    </source>
</evidence>
<protein>
    <submittedName>
        <fullName evidence="4">Nitroreductase family deazaflavin-dependent oxidoreductase</fullName>
    </submittedName>
</protein>
<evidence type="ECO:0000256" key="1">
    <source>
        <dbReference type="ARBA" id="ARBA00008710"/>
    </source>
</evidence>
<dbReference type="Gene3D" id="1.20.120.520">
    <property type="entry name" value="nmb1532 protein domain like"/>
    <property type="match status" value="1"/>
</dbReference>
<dbReference type="CDD" id="cd12108">
    <property type="entry name" value="Hr-like"/>
    <property type="match status" value="1"/>
</dbReference>
<dbReference type="Proteomes" id="UP000311713">
    <property type="component" value="Unassembled WGS sequence"/>
</dbReference>
<dbReference type="NCBIfam" id="TIGR00026">
    <property type="entry name" value="hi_GC_TIGR00026"/>
    <property type="match status" value="1"/>
</dbReference>
<gene>
    <name evidence="4" type="ORF">FH715_18265</name>
</gene>
<accession>A0A5C4UZ06</accession>
<evidence type="ECO:0000313" key="5">
    <source>
        <dbReference type="Proteomes" id="UP000311713"/>
    </source>
</evidence>
<dbReference type="PANTHER" id="PTHR39428">
    <property type="entry name" value="F420H(2)-DEPENDENT QUINONE REDUCTASE RV1261C"/>
    <property type="match status" value="1"/>
</dbReference>
<sequence>MASSSRVAHSFNEQVIQEFRARGGIVSGPLEGGRLLLLTTRGARTGSPHTTPLGYLPDGGERVLVIASAGGSPHHPDWYRNVLEHPEVTVENGLFTYDAHATVLHGEERDRLFARAVADNPGWGEYETRSGRTLPVVALAAAGPPMADTLGETIRRLHEGFRRELALIRREIAAGEPTGLGAQLRVNCLTLCLGLHHHHAGEEGMLFPAAEASHPELAPVVRRLIEEHRTVAELTERLRVAVSEPGTDRERTIATVVELTERLEAHLDYEDEALVPFLDA</sequence>
<dbReference type="PANTHER" id="PTHR39428:SF1">
    <property type="entry name" value="F420H(2)-DEPENDENT QUINONE REDUCTASE RV1261C"/>
    <property type="match status" value="1"/>
</dbReference>
<comment type="caution">
    <text evidence="4">The sequence shown here is derived from an EMBL/GenBank/DDBJ whole genome shotgun (WGS) entry which is preliminary data.</text>
</comment>
<name>A0A5C4UZ06_9ACTN</name>
<dbReference type="EMBL" id="VDGT01000013">
    <property type="protein sequence ID" value="TNM28493.1"/>
    <property type="molecule type" value="Genomic_DNA"/>
</dbReference>
<dbReference type="RefSeq" id="WP_139646613.1">
    <property type="nucleotide sequence ID" value="NZ_BAAAZS010000004.1"/>
</dbReference>
<dbReference type="AlphaFoldDB" id="A0A5C4UZ06"/>
<comment type="similarity">
    <text evidence="1">Belongs to the F420H(2)-dependent quinone reductase family.</text>
</comment>
<dbReference type="GO" id="GO:0070967">
    <property type="term" value="F:coenzyme F420 binding"/>
    <property type="evidence" value="ECO:0007669"/>
    <property type="project" value="TreeGrafter"/>
</dbReference>
<dbReference type="Pfam" id="PF04075">
    <property type="entry name" value="F420H2_quin_red"/>
    <property type="match status" value="1"/>
</dbReference>
<dbReference type="InterPro" id="IPR012349">
    <property type="entry name" value="Split_barrel_FMN-bd"/>
</dbReference>
<dbReference type="InterPro" id="IPR012312">
    <property type="entry name" value="Hemerythrin-like"/>
</dbReference>
<evidence type="ECO:0000313" key="4">
    <source>
        <dbReference type="EMBL" id="TNM28493.1"/>
    </source>
</evidence>
<dbReference type="GO" id="GO:0005886">
    <property type="term" value="C:plasma membrane"/>
    <property type="evidence" value="ECO:0007669"/>
    <property type="project" value="TreeGrafter"/>
</dbReference>
<dbReference type="OrthoDB" id="8225825at2"/>
<evidence type="ECO:0000259" key="3">
    <source>
        <dbReference type="Pfam" id="PF01814"/>
    </source>
</evidence>
<feature type="domain" description="Hemerythrin-like" evidence="3">
    <location>
        <begin position="152"/>
        <end position="278"/>
    </location>
</feature>
<dbReference type="InterPro" id="IPR004378">
    <property type="entry name" value="F420H2_quin_Rdtase"/>
</dbReference>
<dbReference type="SUPFAM" id="SSF50475">
    <property type="entry name" value="FMN-binding split barrel"/>
    <property type="match status" value="1"/>
</dbReference>
<keyword evidence="5" id="KW-1185">Reference proteome</keyword>
<dbReference type="Gene3D" id="2.30.110.10">
    <property type="entry name" value="Electron Transport, Fmn-binding Protein, Chain A"/>
    <property type="match status" value="1"/>
</dbReference>
<dbReference type="GO" id="GO:0016491">
    <property type="term" value="F:oxidoreductase activity"/>
    <property type="evidence" value="ECO:0007669"/>
    <property type="project" value="InterPro"/>
</dbReference>
<dbReference type="Pfam" id="PF01814">
    <property type="entry name" value="Hemerythrin"/>
    <property type="match status" value="1"/>
</dbReference>